<dbReference type="Gene3D" id="3.40.30.10">
    <property type="entry name" value="Glutaredoxin"/>
    <property type="match status" value="1"/>
</dbReference>
<dbReference type="InterPro" id="IPR050553">
    <property type="entry name" value="Thioredoxin_ResA/DsbE_sf"/>
</dbReference>
<dbReference type="Pfam" id="PF00578">
    <property type="entry name" value="AhpC-TSA"/>
    <property type="match status" value="1"/>
</dbReference>
<dbReference type="EMBL" id="BAABWN010000005">
    <property type="protein sequence ID" value="GAA6168087.1"/>
    <property type="molecule type" value="Genomic_DNA"/>
</dbReference>
<proteinExistence type="predicted"/>
<evidence type="ECO:0000313" key="4">
    <source>
        <dbReference type="Proteomes" id="UP001465153"/>
    </source>
</evidence>
<protein>
    <submittedName>
        <fullName evidence="3">Redoxin domain-containing protein</fullName>
    </submittedName>
</protein>
<keyword evidence="4" id="KW-1185">Reference proteome</keyword>
<evidence type="ECO:0000313" key="3">
    <source>
        <dbReference type="EMBL" id="GAA6168087.1"/>
    </source>
</evidence>
<dbReference type="RefSeq" id="WP_353302744.1">
    <property type="nucleotide sequence ID" value="NZ_BAABWN010000005.1"/>
</dbReference>
<feature type="region of interest" description="Disordered" evidence="1">
    <location>
        <begin position="162"/>
        <end position="185"/>
    </location>
</feature>
<dbReference type="PANTHER" id="PTHR42852:SF13">
    <property type="entry name" value="PROTEIN DIPZ"/>
    <property type="match status" value="1"/>
</dbReference>
<reference evidence="3 4" key="1">
    <citation type="submission" date="2024-04" db="EMBL/GenBank/DDBJ databases">
        <title>Draft genome sequence of Sessilibacter corallicola NBRC 116591.</title>
        <authorList>
            <person name="Miyakawa T."/>
            <person name="Kusuya Y."/>
            <person name="Miura T."/>
        </authorList>
    </citation>
    <scope>NUCLEOTIDE SEQUENCE [LARGE SCALE GENOMIC DNA]</scope>
    <source>
        <strain evidence="3 4">KU-00831-HH</strain>
    </source>
</reference>
<dbReference type="InterPro" id="IPR000866">
    <property type="entry name" value="AhpC/TSA"/>
</dbReference>
<feature type="domain" description="Alkyl hydroperoxide reductase subunit C/ Thiol specific antioxidant" evidence="2">
    <location>
        <begin position="21"/>
        <end position="137"/>
    </location>
</feature>
<dbReference type="SUPFAM" id="SSF52833">
    <property type="entry name" value="Thioredoxin-like"/>
    <property type="match status" value="1"/>
</dbReference>
<dbReference type="PANTHER" id="PTHR42852">
    <property type="entry name" value="THIOL:DISULFIDE INTERCHANGE PROTEIN DSBE"/>
    <property type="match status" value="1"/>
</dbReference>
<sequence>MNPSSQPRRAQPLEVTEWLNTDHPIELDSLVGKVVVIYAFQMLCPGCVMHGLPQAAKVSRLYPKDEVQVIGLHSVFEHHDVMTVPALKTFVSEYSYNFPIAVDKPADVGPTPITMSNYAMRGTPTVILIDKAGSLRFQRFGQLTDMQIGSYIGRLLTESGSDHQDLSTTGSESDTDGCTSEGCKA</sequence>
<dbReference type="Proteomes" id="UP001465153">
    <property type="component" value="Unassembled WGS sequence"/>
</dbReference>
<organism evidence="3 4">
    <name type="scientific">Sessilibacter corallicola</name>
    <dbReference type="NCBI Taxonomy" id="2904075"/>
    <lineage>
        <taxon>Bacteria</taxon>
        <taxon>Pseudomonadati</taxon>
        <taxon>Pseudomonadota</taxon>
        <taxon>Gammaproteobacteria</taxon>
        <taxon>Cellvibrionales</taxon>
        <taxon>Cellvibrionaceae</taxon>
        <taxon>Sessilibacter</taxon>
    </lineage>
</organism>
<name>A0ABQ0A8W7_9GAMM</name>
<evidence type="ECO:0000256" key="1">
    <source>
        <dbReference type="SAM" id="MobiDB-lite"/>
    </source>
</evidence>
<gene>
    <name evidence="3" type="ORF">NBRC116591_18980</name>
</gene>
<accession>A0ABQ0A8W7</accession>
<feature type="compositionally biased region" description="Polar residues" evidence="1">
    <location>
        <begin position="166"/>
        <end position="178"/>
    </location>
</feature>
<evidence type="ECO:0000259" key="2">
    <source>
        <dbReference type="Pfam" id="PF00578"/>
    </source>
</evidence>
<dbReference type="InterPro" id="IPR036249">
    <property type="entry name" value="Thioredoxin-like_sf"/>
</dbReference>
<comment type="caution">
    <text evidence="3">The sequence shown here is derived from an EMBL/GenBank/DDBJ whole genome shotgun (WGS) entry which is preliminary data.</text>
</comment>